<sequence length="472" mass="51565">MQVAGRGVIAIKTVQGDVKLLYDVQFVPNLAHNLLSIGQLMSSGYKIVFDDGVCDVIDKKSGHNIANVHMTQNRMFPLDISNDIISNVLIAKLTNESELWHLRYGHLNGRSLKLLNQKEIVVGLPKIGELSFCEGCVYGKHSKASFPTGKAWRASKCLELVHANLCGPMNTESLGGSIGGKPKWQTHSFCDEHGIRRDLTAPYTPEQNGVAERKNRTVVEMARSMLKAKGISNKFWGEAVSTAVCLLNISPTKAVYNRTPFEAWRGKKPGVSHLRIFGCVSYALVNNRSKLDDKFDKCIFIGYCSQSKAYRLYNPVSGKVIISRNVVFNEEARFKWNVDKDGIADYVPVDGEADEQPAANSTTSSPASTPPSTPSSSTSESPSSSGSSDSRDTPVRRSRSLAELYSSWRGRLGVEERECGGKGEEKDLGIESPTCETWASTATVEGRGMAGAVREAVVKGEGVLGKRKGWLP</sequence>
<protein>
    <recommendedName>
        <fullName evidence="17">Integrase catalytic domain-containing protein</fullName>
    </recommendedName>
</protein>
<dbReference type="GO" id="GO:0046872">
    <property type="term" value="F:metal ion binding"/>
    <property type="evidence" value="ECO:0007669"/>
    <property type="project" value="UniProtKB-KW"/>
</dbReference>
<evidence type="ECO:0000256" key="16">
    <source>
        <dbReference type="SAM" id="MobiDB-lite"/>
    </source>
</evidence>
<keyword evidence="19" id="KW-1185">Reference proteome</keyword>
<keyword evidence="15" id="KW-0233">DNA recombination</keyword>
<dbReference type="GO" id="GO:0015074">
    <property type="term" value="P:DNA integration"/>
    <property type="evidence" value="ECO:0007669"/>
    <property type="project" value="UniProtKB-KW"/>
</dbReference>
<keyword evidence="13" id="KW-0239">DNA-directed DNA polymerase</keyword>
<dbReference type="Pfam" id="PF22936">
    <property type="entry name" value="Pol_BBD"/>
    <property type="match status" value="1"/>
</dbReference>
<keyword evidence="3" id="KW-0645">Protease</keyword>
<accession>A0A803MAM0</accession>
<keyword evidence="13" id="KW-0548">Nucleotidyltransferase</keyword>
<dbReference type="InterPro" id="IPR001584">
    <property type="entry name" value="Integrase_cat-core"/>
</dbReference>
<organism evidence="18 19">
    <name type="scientific">Chenopodium quinoa</name>
    <name type="common">Quinoa</name>
    <dbReference type="NCBI Taxonomy" id="63459"/>
    <lineage>
        <taxon>Eukaryota</taxon>
        <taxon>Viridiplantae</taxon>
        <taxon>Streptophyta</taxon>
        <taxon>Embryophyta</taxon>
        <taxon>Tracheophyta</taxon>
        <taxon>Spermatophyta</taxon>
        <taxon>Magnoliopsida</taxon>
        <taxon>eudicotyledons</taxon>
        <taxon>Gunneridae</taxon>
        <taxon>Pentapetalae</taxon>
        <taxon>Caryophyllales</taxon>
        <taxon>Chenopodiaceae</taxon>
        <taxon>Chenopodioideae</taxon>
        <taxon>Atripliceae</taxon>
        <taxon>Chenopodium</taxon>
    </lineage>
</organism>
<feature type="domain" description="Integrase catalytic" evidence="17">
    <location>
        <begin position="168"/>
        <end position="268"/>
    </location>
</feature>
<evidence type="ECO:0000256" key="9">
    <source>
        <dbReference type="ARBA" id="ARBA00022840"/>
    </source>
</evidence>
<evidence type="ECO:0000259" key="17">
    <source>
        <dbReference type="PROSITE" id="PS50994"/>
    </source>
</evidence>
<dbReference type="GO" id="GO:0004519">
    <property type="term" value="F:endonuclease activity"/>
    <property type="evidence" value="ECO:0007669"/>
    <property type="project" value="UniProtKB-KW"/>
</dbReference>
<dbReference type="InterPro" id="IPR025724">
    <property type="entry name" value="GAG-pre-integrase_dom"/>
</dbReference>
<dbReference type="InterPro" id="IPR036397">
    <property type="entry name" value="RNaseH_sf"/>
</dbReference>
<dbReference type="GO" id="GO:0005524">
    <property type="term" value="F:ATP binding"/>
    <property type="evidence" value="ECO:0007669"/>
    <property type="project" value="UniProtKB-KW"/>
</dbReference>
<evidence type="ECO:0000313" key="19">
    <source>
        <dbReference type="Proteomes" id="UP000596660"/>
    </source>
</evidence>
<evidence type="ECO:0000256" key="7">
    <source>
        <dbReference type="ARBA" id="ARBA00022759"/>
    </source>
</evidence>
<keyword evidence="14" id="KW-0917">Virion maturation</keyword>
<dbReference type="GO" id="GO:0006508">
    <property type="term" value="P:proteolysis"/>
    <property type="evidence" value="ECO:0007669"/>
    <property type="project" value="UniProtKB-KW"/>
</dbReference>
<dbReference type="GO" id="GO:0006310">
    <property type="term" value="P:DNA recombination"/>
    <property type="evidence" value="ECO:0007669"/>
    <property type="project" value="UniProtKB-KW"/>
</dbReference>
<reference evidence="18" key="2">
    <citation type="submission" date="2021-03" db="UniProtKB">
        <authorList>
            <consortium name="EnsemblPlants"/>
        </authorList>
    </citation>
    <scope>IDENTIFICATION</scope>
</reference>
<evidence type="ECO:0000256" key="5">
    <source>
        <dbReference type="ARBA" id="ARBA00022723"/>
    </source>
</evidence>
<dbReference type="OMA" id="CETWAST"/>
<dbReference type="EnsemblPlants" id="AUR62026137-RA">
    <property type="protein sequence ID" value="AUR62026137-RA:cds"/>
    <property type="gene ID" value="AUR62026137"/>
</dbReference>
<keyword evidence="6" id="KW-0547">Nucleotide-binding</keyword>
<keyword evidence="11" id="KW-0229">DNA integration</keyword>
<keyword evidence="7" id="KW-0255">Endonuclease</keyword>
<dbReference type="PANTHER" id="PTHR42648:SF11">
    <property type="entry name" value="TRANSPOSON TY4-P GAG-POL POLYPROTEIN"/>
    <property type="match status" value="1"/>
</dbReference>
<dbReference type="InterPro" id="IPR012337">
    <property type="entry name" value="RNaseH-like_sf"/>
</dbReference>
<evidence type="ECO:0000256" key="15">
    <source>
        <dbReference type="ARBA" id="ARBA00023172"/>
    </source>
</evidence>
<dbReference type="InterPro" id="IPR057670">
    <property type="entry name" value="SH3_retrovirus"/>
</dbReference>
<keyword evidence="12" id="KW-0695">RNA-directed DNA polymerase</keyword>
<evidence type="ECO:0000256" key="10">
    <source>
        <dbReference type="ARBA" id="ARBA00022842"/>
    </source>
</evidence>
<evidence type="ECO:0000256" key="3">
    <source>
        <dbReference type="ARBA" id="ARBA00022670"/>
    </source>
</evidence>
<dbReference type="GO" id="GO:0008233">
    <property type="term" value="F:peptidase activity"/>
    <property type="evidence" value="ECO:0007669"/>
    <property type="project" value="UniProtKB-KW"/>
</dbReference>
<keyword evidence="5" id="KW-0479">Metal-binding</keyword>
<keyword evidence="2" id="KW-1188">Viral release from host cell</keyword>
<reference evidence="18" key="1">
    <citation type="journal article" date="2017" name="Nature">
        <title>The genome of Chenopodium quinoa.</title>
        <authorList>
            <person name="Jarvis D.E."/>
            <person name="Ho Y.S."/>
            <person name="Lightfoot D.J."/>
            <person name="Schmoeckel S.M."/>
            <person name="Li B."/>
            <person name="Borm T.J.A."/>
            <person name="Ohyanagi H."/>
            <person name="Mineta K."/>
            <person name="Michell C.T."/>
            <person name="Saber N."/>
            <person name="Kharbatia N.M."/>
            <person name="Rupper R.R."/>
            <person name="Sharp A.R."/>
            <person name="Dally N."/>
            <person name="Boughton B.A."/>
            <person name="Woo Y.H."/>
            <person name="Gao G."/>
            <person name="Schijlen E.G.W.M."/>
            <person name="Guo X."/>
            <person name="Momin A.A."/>
            <person name="Negrao S."/>
            <person name="Al-Babili S."/>
            <person name="Gehring C."/>
            <person name="Roessner U."/>
            <person name="Jung C."/>
            <person name="Murphy K."/>
            <person name="Arold S.T."/>
            <person name="Gojobori T."/>
            <person name="van der Linden C.G."/>
            <person name="van Loo E.N."/>
            <person name="Jellen E.N."/>
            <person name="Maughan P.J."/>
            <person name="Tester M."/>
        </authorList>
    </citation>
    <scope>NUCLEOTIDE SEQUENCE [LARGE SCALE GENOMIC DNA]</scope>
    <source>
        <strain evidence="18">cv. PI 614886</strain>
    </source>
</reference>
<evidence type="ECO:0000256" key="1">
    <source>
        <dbReference type="ARBA" id="ARBA00002180"/>
    </source>
</evidence>
<dbReference type="Gramene" id="AUR62026137-RA">
    <property type="protein sequence ID" value="AUR62026137-RA:cds"/>
    <property type="gene ID" value="AUR62026137"/>
</dbReference>
<evidence type="ECO:0000256" key="11">
    <source>
        <dbReference type="ARBA" id="ARBA00022908"/>
    </source>
</evidence>
<evidence type="ECO:0000256" key="4">
    <source>
        <dbReference type="ARBA" id="ARBA00022722"/>
    </source>
</evidence>
<dbReference type="PANTHER" id="PTHR42648">
    <property type="entry name" value="TRANSPOSASE, PUTATIVE-RELATED"/>
    <property type="match status" value="1"/>
</dbReference>
<dbReference type="GO" id="GO:0003964">
    <property type="term" value="F:RNA-directed DNA polymerase activity"/>
    <property type="evidence" value="ECO:0007669"/>
    <property type="project" value="UniProtKB-KW"/>
</dbReference>
<evidence type="ECO:0000256" key="6">
    <source>
        <dbReference type="ARBA" id="ARBA00022741"/>
    </source>
</evidence>
<dbReference type="GO" id="GO:0003887">
    <property type="term" value="F:DNA-directed DNA polymerase activity"/>
    <property type="evidence" value="ECO:0007669"/>
    <property type="project" value="UniProtKB-KW"/>
</dbReference>
<keyword evidence="10" id="KW-0460">Magnesium</keyword>
<dbReference type="Gene3D" id="3.30.420.10">
    <property type="entry name" value="Ribonuclease H-like superfamily/Ribonuclease H"/>
    <property type="match status" value="1"/>
</dbReference>
<dbReference type="AlphaFoldDB" id="A0A803MAM0"/>
<keyword evidence="8" id="KW-0378">Hydrolase</keyword>
<evidence type="ECO:0000256" key="8">
    <source>
        <dbReference type="ARBA" id="ARBA00022801"/>
    </source>
</evidence>
<evidence type="ECO:0000256" key="14">
    <source>
        <dbReference type="ARBA" id="ARBA00023113"/>
    </source>
</evidence>
<name>A0A803MAM0_CHEQI</name>
<feature type="region of interest" description="Disordered" evidence="16">
    <location>
        <begin position="353"/>
        <end position="398"/>
    </location>
</feature>
<evidence type="ECO:0000256" key="12">
    <source>
        <dbReference type="ARBA" id="ARBA00022918"/>
    </source>
</evidence>
<evidence type="ECO:0000313" key="18">
    <source>
        <dbReference type="EnsemblPlants" id="AUR62026137-RA:cds"/>
    </source>
</evidence>
<dbReference type="Pfam" id="PF25597">
    <property type="entry name" value="SH3_retrovirus"/>
    <property type="match status" value="1"/>
</dbReference>
<dbReference type="InterPro" id="IPR054722">
    <property type="entry name" value="PolX-like_BBD"/>
</dbReference>
<feature type="compositionally biased region" description="Low complexity" evidence="16">
    <location>
        <begin position="374"/>
        <end position="388"/>
    </location>
</feature>
<dbReference type="SUPFAM" id="SSF53098">
    <property type="entry name" value="Ribonuclease H-like"/>
    <property type="match status" value="1"/>
</dbReference>
<evidence type="ECO:0000256" key="13">
    <source>
        <dbReference type="ARBA" id="ARBA00022932"/>
    </source>
</evidence>
<dbReference type="Pfam" id="PF13976">
    <property type="entry name" value="gag_pre-integrs"/>
    <property type="match status" value="1"/>
</dbReference>
<comment type="function">
    <text evidence="1">The aspartyl protease (PR) mediates the proteolytic cleavages of the Gag and Gag-Pol polyproteins after assembly of the VLP.</text>
</comment>
<keyword evidence="4" id="KW-0540">Nuclease</keyword>
<dbReference type="GO" id="GO:0003676">
    <property type="term" value="F:nucleic acid binding"/>
    <property type="evidence" value="ECO:0007669"/>
    <property type="project" value="InterPro"/>
</dbReference>
<evidence type="ECO:0000256" key="2">
    <source>
        <dbReference type="ARBA" id="ARBA00022612"/>
    </source>
</evidence>
<proteinExistence type="predicted"/>
<keyword evidence="9" id="KW-0067">ATP-binding</keyword>
<dbReference type="PROSITE" id="PS50994">
    <property type="entry name" value="INTEGRASE"/>
    <property type="match status" value="1"/>
</dbReference>
<dbReference type="Proteomes" id="UP000596660">
    <property type="component" value="Unplaced"/>
</dbReference>
<keyword evidence="13" id="KW-0808">Transferase</keyword>
<dbReference type="InterPro" id="IPR039537">
    <property type="entry name" value="Retrotran_Ty1/copia-like"/>
</dbReference>